<proteinExistence type="inferred from homology"/>
<dbReference type="InterPro" id="IPR023213">
    <property type="entry name" value="CAT-like_dom_sf"/>
</dbReference>
<gene>
    <name evidence="12" type="ORF">GCM10010411_77860</name>
</gene>
<dbReference type="EC" id="2.3.1.20" evidence="4"/>
<organism evidence="12 13">
    <name type="scientific">Actinomadura fulvescens</name>
    <dbReference type="NCBI Taxonomy" id="46160"/>
    <lineage>
        <taxon>Bacteria</taxon>
        <taxon>Bacillati</taxon>
        <taxon>Actinomycetota</taxon>
        <taxon>Actinomycetes</taxon>
        <taxon>Streptosporangiales</taxon>
        <taxon>Thermomonosporaceae</taxon>
        <taxon>Actinomadura</taxon>
    </lineage>
</organism>
<evidence type="ECO:0000256" key="3">
    <source>
        <dbReference type="ARBA" id="ARBA00009587"/>
    </source>
</evidence>
<comment type="catalytic activity">
    <reaction evidence="10">
        <text>an acyl-CoA + a 1,2-diacyl-sn-glycerol = a triacyl-sn-glycerol + CoA</text>
        <dbReference type="Rhea" id="RHEA:10868"/>
        <dbReference type="ChEBI" id="CHEBI:17815"/>
        <dbReference type="ChEBI" id="CHEBI:57287"/>
        <dbReference type="ChEBI" id="CHEBI:58342"/>
        <dbReference type="ChEBI" id="CHEBI:64615"/>
        <dbReference type="EC" id="2.3.1.20"/>
    </reaction>
</comment>
<evidence type="ECO:0000313" key="13">
    <source>
        <dbReference type="Proteomes" id="UP001501509"/>
    </source>
</evidence>
<dbReference type="Pfam" id="PF03007">
    <property type="entry name" value="WS_DGAT_cat"/>
    <property type="match status" value="1"/>
</dbReference>
<evidence type="ECO:0000256" key="10">
    <source>
        <dbReference type="ARBA" id="ARBA00048109"/>
    </source>
</evidence>
<evidence type="ECO:0000313" key="12">
    <source>
        <dbReference type="EMBL" id="GAA2628854.1"/>
    </source>
</evidence>
<keyword evidence="6" id="KW-0808">Transferase</keyword>
<evidence type="ECO:0000256" key="1">
    <source>
        <dbReference type="ARBA" id="ARBA00004771"/>
    </source>
</evidence>
<keyword evidence="13" id="KW-1185">Reference proteome</keyword>
<sequence length="431" mass="46573">MGVSAFWRELRSESRPAGWPDGVPLTFGDHYTLCLSDAAVDDARMHIVVGARMPGPPPTPRALRGLVADRVAHAPVLAYRLAGAGRRLRWVPDPAFEPADHVEYHRLSPGQSPHQAVVAAMRDRPLSRGRPLWSLLVLHGYTSDEHLLCYRAHHAFQDGLGVLSAVRALTGDESLPHPVPDSGSPVRVPGATRRALGDLARLMPGPPRWYTSGDPGTLLPRLHVGSLAITPFREIARESGAGLAQIALAVVAGALGEWTAVTAPERAPRRGMTVPMPVSLRGRRGNTGLGNQVGLMPVVLPCAEPSPRDRLRRVVEQTSLDRVLLCRRGSREIYRAPPGLVRPILRCVLPFANARSATRLDVSVLRWKGEFPGGRDRFSVPPLAPGSAGMIMIMSGDTDVSVSAVFEPGVRHTDRLLPLLRQALGELHAAV</sequence>
<dbReference type="PANTHER" id="PTHR31650:SF1">
    <property type="entry name" value="WAX ESTER SYNTHASE_DIACYLGLYCEROL ACYLTRANSFERASE 4-RELATED"/>
    <property type="match status" value="1"/>
</dbReference>
<dbReference type="Gene3D" id="3.30.559.10">
    <property type="entry name" value="Chloramphenicol acetyltransferase-like domain"/>
    <property type="match status" value="1"/>
</dbReference>
<evidence type="ECO:0000256" key="9">
    <source>
        <dbReference type="ARBA" id="ARBA00023315"/>
    </source>
</evidence>
<keyword evidence="9" id="KW-0012">Acyltransferase</keyword>
<reference evidence="12 13" key="1">
    <citation type="journal article" date="2019" name="Int. J. Syst. Evol. Microbiol.">
        <title>The Global Catalogue of Microorganisms (GCM) 10K type strain sequencing project: providing services to taxonomists for standard genome sequencing and annotation.</title>
        <authorList>
            <consortium name="The Broad Institute Genomics Platform"/>
            <consortium name="The Broad Institute Genome Sequencing Center for Infectious Disease"/>
            <person name="Wu L."/>
            <person name="Ma J."/>
        </authorList>
    </citation>
    <scope>NUCLEOTIDE SEQUENCE [LARGE SCALE GENOMIC DNA]</scope>
    <source>
        <strain evidence="12 13">JCM 6833</strain>
    </source>
</reference>
<dbReference type="InterPro" id="IPR004255">
    <property type="entry name" value="O-acyltransferase_WSD1_N"/>
</dbReference>
<evidence type="ECO:0000259" key="11">
    <source>
        <dbReference type="Pfam" id="PF03007"/>
    </source>
</evidence>
<evidence type="ECO:0000256" key="6">
    <source>
        <dbReference type="ARBA" id="ARBA00022679"/>
    </source>
</evidence>
<dbReference type="Proteomes" id="UP001501509">
    <property type="component" value="Unassembled WGS sequence"/>
</dbReference>
<comment type="similarity">
    <text evidence="3">Belongs to the long-chain O-acyltransferase family.</text>
</comment>
<keyword evidence="5" id="KW-0444">Lipid biosynthesis</keyword>
<evidence type="ECO:0000256" key="2">
    <source>
        <dbReference type="ARBA" id="ARBA00005189"/>
    </source>
</evidence>
<dbReference type="InterPro" id="IPR045034">
    <property type="entry name" value="O-acyltransferase_WSD1-like"/>
</dbReference>
<keyword evidence="8" id="KW-0443">Lipid metabolism</keyword>
<name>A0ABN3QKG3_9ACTN</name>
<comment type="caution">
    <text evidence="12">The sequence shown here is derived from an EMBL/GenBank/DDBJ whole genome shotgun (WGS) entry which is preliminary data.</text>
</comment>
<dbReference type="SUPFAM" id="SSF52777">
    <property type="entry name" value="CoA-dependent acyltransferases"/>
    <property type="match status" value="1"/>
</dbReference>
<comment type="pathway">
    <text evidence="2">Lipid metabolism.</text>
</comment>
<evidence type="ECO:0000256" key="8">
    <source>
        <dbReference type="ARBA" id="ARBA00023098"/>
    </source>
</evidence>
<keyword evidence="7" id="KW-0319">Glycerol metabolism</keyword>
<accession>A0ABN3QKG3</accession>
<feature type="domain" description="O-acyltransferase WSD1-like N-terminal" evidence="11">
    <location>
        <begin position="59"/>
        <end position="188"/>
    </location>
</feature>
<dbReference type="EMBL" id="BAAATD010000014">
    <property type="protein sequence ID" value="GAA2628854.1"/>
    <property type="molecule type" value="Genomic_DNA"/>
</dbReference>
<comment type="pathway">
    <text evidence="1">Glycerolipid metabolism; triacylglycerol biosynthesis.</text>
</comment>
<evidence type="ECO:0000256" key="4">
    <source>
        <dbReference type="ARBA" id="ARBA00013244"/>
    </source>
</evidence>
<dbReference type="PANTHER" id="PTHR31650">
    <property type="entry name" value="O-ACYLTRANSFERASE (WSD1-LIKE) FAMILY PROTEIN"/>
    <property type="match status" value="1"/>
</dbReference>
<evidence type="ECO:0000256" key="5">
    <source>
        <dbReference type="ARBA" id="ARBA00022516"/>
    </source>
</evidence>
<protein>
    <recommendedName>
        <fullName evidence="4">diacylglycerol O-acyltransferase</fullName>
        <ecNumber evidence="4">2.3.1.20</ecNumber>
    </recommendedName>
</protein>
<evidence type="ECO:0000256" key="7">
    <source>
        <dbReference type="ARBA" id="ARBA00022798"/>
    </source>
</evidence>